<feature type="transmembrane region" description="Helical" evidence="4">
    <location>
        <begin position="349"/>
        <end position="370"/>
    </location>
</feature>
<evidence type="ECO:0000313" key="7">
    <source>
        <dbReference type="Proteomes" id="UP000501891"/>
    </source>
</evidence>
<keyword evidence="3 4" id="KW-0472">Membrane</keyword>
<feature type="domain" description="Major facilitator superfamily (MFS) profile" evidence="5">
    <location>
        <begin position="25"/>
        <end position="400"/>
    </location>
</feature>
<gene>
    <name evidence="6" type="ORF">HHL28_09915</name>
</gene>
<dbReference type="PANTHER" id="PTHR23537">
    <property type="match status" value="1"/>
</dbReference>
<feature type="transmembrane region" description="Helical" evidence="4">
    <location>
        <begin position="287"/>
        <end position="305"/>
    </location>
</feature>
<evidence type="ECO:0000313" key="6">
    <source>
        <dbReference type="EMBL" id="QJE73368.1"/>
    </source>
</evidence>
<proteinExistence type="predicted"/>
<dbReference type="Proteomes" id="UP000501891">
    <property type="component" value="Chromosome"/>
</dbReference>
<accession>A0A858R7J0</accession>
<evidence type="ECO:0000256" key="4">
    <source>
        <dbReference type="SAM" id="Phobius"/>
    </source>
</evidence>
<sequence length="404" mass="39955">MDKTPSRSMAVPVAAAAGQAPGWLAPALAGFAATLLGLGLARFAYTPLLPALVQEGWLTSSQAAYLGAANLLGYLVGALAAAPLGGRFGNRAVLRGAMALAALSLLACAWNGGLVWLSVWRIVAGATGAVLIVLAGPTVVAPLPLAVKARAIGVVFTGIGVGVVLAGLGVPLLAGAGVSAAWLVVGALALLLTLAAWPHWPGPVARPAGAGAPVKVRSAPLWLSTLAYAGDGIGYVPHTLFFADFVARGLGQGVAVGGYYWALFGAGAACGAVFGGWLGARFGFPKAFALLLTVKGLAVALPLASTTAPTLALSIFVAGLLTPGSVAVASGVSALLAGAGGHVRAWGRMTAAFALTQAVGGYAMSALYAATGSHRPLFAVGAVTLLAGAACAWVALRFAKEEVP</sequence>
<organism evidence="6 7">
    <name type="scientific">Aerophototrophica crusticola</name>
    <dbReference type="NCBI Taxonomy" id="1709002"/>
    <lineage>
        <taxon>Bacteria</taxon>
        <taxon>Pseudomonadati</taxon>
        <taxon>Pseudomonadota</taxon>
        <taxon>Alphaproteobacteria</taxon>
        <taxon>Rhodospirillales</taxon>
        <taxon>Rhodospirillaceae</taxon>
        <taxon>Aerophototrophica</taxon>
    </lineage>
</organism>
<dbReference type="AlphaFoldDB" id="A0A858R7J0"/>
<dbReference type="PROSITE" id="PS50850">
    <property type="entry name" value="MFS"/>
    <property type="match status" value="1"/>
</dbReference>
<dbReference type="SUPFAM" id="SSF103473">
    <property type="entry name" value="MFS general substrate transporter"/>
    <property type="match status" value="1"/>
</dbReference>
<dbReference type="GO" id="GO:0022857">
    <property type="term" value="F:transmembrane transporter activity"/>
    <property type="evidence" value="ECO:0007669"/>
    <property type="project" value="InterPro"/>
</dbReference>
<evidence type="ECO:0000256" key="2">
    <source>
        <dbReference type="ARBA" id="ARBA00022989"/>
    </source>
</evidence>
<feature type="transmembrane region" description="Helical" evidence="4">
    <location>
        <begin position="180"/>
        <end position="200"/>
    </location>
</feature>
<feature type="transmembrane region" description="Helical" evidence="4">
    <location>
        <begin position="65"/>
        <end position="85"/>
    </location>
</feature>
<dbReference type="Gene3D" id="1.20.1250.20">
    <property type="entry name" value="MFS general substrate transporter like domains"/>
    <property type="match status" value="2"/>
</dbReference>
<feature type="transmembrane region" description="Helical" evidence="4">
    <location>
        <begin position="376"/>
        <end position="396"/>
    </location>
</feature>
<feature type="transmembrane region" description="Helical" evidence="4">
    <location>
        <begin position="221"/>
        <end position="238"/>
    </location>
</feature>
<dbReference type="InterPro" id="IPR036259">
    <property type="entry name" value="MFS_trans_sf"/>
</dbReference>
<feature type="transmembrane region" description="Helical" evidence="4">
    <location>
        <begin position="119"/>
        <end position="140"/>
    </location>
</feature>
<dbReference type="PANTHER" id="PTHR23537:SF1">
    <property type="entry name" value="SUGAR TRANSPORTER"/>
    <property type="match status" value="1"/>
</dbReference>
<dbReference type="InterPro" id="IPR020846">
    <property type="entry name" value="MFS_dom"/>
</dbReference>
<feature type="transmembrane region" description="Helical" evidence="4">
    <location>
        <begin position="152"/>
        <end position="174"/>
    </location>
</feature>
<feature type="transmembrane region" description="Helical" evidence="4">
    <location>
        <begin position="258"/>
        <end position="280"/>
    </location>
</feature>
<keyword evidence="2 4" id="KW-1133">Transmembrane helix</keyword>
<feature type="transmembrane region" description="Helical" evidence="4">
    <location>
        <begin position="21"/>
        <end position="45"/>
    </location>
</feature>
<evidence type="ECO:0000259" key="5">
    <source>
        <dbReference type="PROSITE" id="PS50850"/>
    </source>
</evidence>
<dbReference type="Pfam" id="PF06779">
    <property type="entry name" value="MFS_4"/>
    <property type="match status" value="1"/>
</dbReference>
<feature type="transmembrane region" description="Helical" evidence="4">
    <location>
        <begin position="92"/>
        <end position="113"/>
    </location>
</feature>
<name>A0A858R7J0_9PROT</name>
<keyword evidence="7" id="KW-1185">Reference proteome</keyword>
<protein>
    <submittedName>
        <fullName evidence="6">YbfB/YjiJ family MFS transporter</fullName>
    </submittedName>
</protein>
<dbReference type="InterPro" id="IPR010645">
    <property type="entry name" value="MFS_4"/>
</dbReference>
<evidence type="ECO:0000256" key="3">
    <source>
        <dbReference type="ARBA" id="ARBA00023136"/>
    </source>
</evidence>
<keyword evidence="1 4" id="KW-0812">Transmembrane</keyword>
<dbReference type="KEGG" id="acru:HHL28_09915"/>
<dbReference type="GO" id="GO:0005886">
    <property type="term" value="C:plasma membrane"/>
    <property type="evidence" value="ECO:0007669"/>
    <property type="project" value="TreeGrafter"/>
</dbReference>
<evidence type="ECO:0000256" key="1">
    <source>
        <dbReference type="ARBA" id="ARBA00022692"/>
    </source>
</evidence>
<dbReference type="EMBL" id="CP051775">
    <property type="protein sequence ID" value="QJE73368.1"/>
    <property type="molecule type" value="Genomic_DNA"/>
</dbReference>
<reference evidence="6" key="1">
    <citation type="submission" date="2020-04" db="EMBL/GenBank/DDBJ databases">
        <title>A desert anoxygenic phototrophic bacterium fixes CO2 using RubisCO under aerobic conditions.</title>
        <authorList>
            <person name="Tang K."/>
        </authorList>
    </citation>
    <scope>NUCLEOTIDE SEQUENCE [LARGE SCALE GENOMIC DNA]</scope>
    <source>
        <strain evidence="6">MIMtkB3</strain>
    </source>
</reference>
<feature type="transmembrane region" description="Helical" evidence="4">
    <location>
        <begin position="311"/>
        <end position="337"/>
    </location>
</feature>